<feature type="compositionally biased region" description="Basic residues" evidence="1">
    <location>
        <begin position="179"/>
        <end position="189"/>
    </location>
</feature>
<accession>A0A0A1UA32</accession>
<feature type="compositionally biased region" description="Basic and acidic residues" evidence="1">
    <location>
        <begin position="1"/>
        <end position="10"/>
    </location>
</feature>
<proteinExistence type="predicted"/>
<feature type="compositionally biased region" description="Polar residues" evidence="1">
    <location>
        <begin position="155"/>
        <end position="165"/>
    </location>
</feature>
<evidence type="ECO:0000256" key="1">
    <source>
        <dbReference type="SAM" id="MobiDB-lite"/>
    </source>
</evidence>
<dbReference type="GeneID" id="14890873"/>
<feature type="domain" description="WH2" evidence="2">
    <location>
        <begin position="116"/>
        <end position="133"/>
    </location>
</feature>
<dbReference type="AlphaFoldDB" id="A0A0A1UA32"/>
<dbReference type="PROSITE" id="PS51082">
    <property type="entry name" value="WH2"/>
    <property type="match status" value="1"/>
</dbReference>
<name>A0A0A1UA32_ENTIV</name>
<dbReference type="SMART" id="SM00246">
    <property type="entry name" value="WH2"/>
    <property type="match status" value="1"/>
</dbReference>
<dbReference type="VEuPathDB" id="AmoebaDB:EIN_396900"/>
<feature type="non-terminal residue" evidence="3">
    <location>
        <position position="1"/>
    </location>
</feature>
<evidence type="ECO:0000313" key="3">
    <source>
        <dbReference type="EMBL" id="ELP91840.1"/>
    </source>
</evidence>
<organism evidence="3 4">
    <name type="scientific">Entamoeba invadens IP1</name>
    <dbReference type="NCBI Taxonomy" id="370355"/>
    <lineage>
        <taxon>Eukaryota</taxon>
        <taxon>Amoebozoa</taxon>
        <taxon>Evosea</taxon>
        <taxon>Archamoebae</taxon>
        <taxon>Mastigamoebida</taxon>
        <taxon>Entamoebidae</taxon>
        <taxon>Entamoeba</taxon>
    </lineage>
</organism>
<feature type="region of interest" description="Disordered" evidence="1">
    <location>
        <begin position="76"/>
        <end position="189"/>
    </location>
</feature>
<dbReference type="Proteomes" id="UP000014680">
    <property type="component" value="Unassembled WGS sequence"/>
</dbReference>
<dbReference type="RefSeq" id="XP_004258611.1">
    <property type="nucleotide sequence ID" value="XM_004258563.1"/>
</dbReference>
<feature type="region of interest" description="Disordered" evidence="1">
    <location>
        <begin position="1"/>
        <end position="24"/>
    </location>
</feature>
<dbReference type="GO" id="GO:0003779">
    <property type="term" value="F:actin binding"/>
    <property type="evidence" value="ECO:0007669"/>
    <property type="project" value="InterPro"/>
</dbReference>
<dbReference type="EMBL" id="KB206411">
    <property type="protein sequence ID" value="ELP91840.1"/>
    <property type="molecule type" value="Genomic_DNA"/>
</dbReference>
<dbReference type="Pfam" id="PF02205">
    <property type="entry name" value="WH2"/>
    <property type="match status" value="1"/>
</dbReference>
<dbReference type="InterPro" id="IPR003124">
    <property type="entry name" value="WH2_dom"/>
</dbReference>
<reference evidence="3 4" key="1">
    <citation type="submission" date="2012-10" db="EMBL/GenBank/DDBJ databases">
        <authorList>
            <person name="Zafar N."/>
            <person name="Inman J."/>
            <person name="Hall N."/>
            <person name="Lorenzi H."/>
            <person name="Caler E."/>
        </authorList>
    </citation>
    <scope>NUCLEOTIDE SEQUENCE [LARGE SCALE GENOMIC DNA]</scope>
    <source>
        <strain evidence="3 4">IP1</strain>
    </source>
</reference>
<evidence type="ECO:0000313" key="4">
    <source>
        <dbReference type="Proteomes" id="UP000014680"/>
    </source>
</evidence>
<feature type="compositionally biased region" description="Pro residues" evidence="1">
    <location>
        <begin position="86"/>
        <end position="103"/>
    </location>
</feature>
<protein>
    <recommendedName>
        <fullName evidence="2">WH2 domain-containing protein</fullName>
    </recommendedName>
</protein>
<dbReference type="KEGG" id="eiv:EIN_396900"/>
<gene>
    <name evidence="3" type="ORF">EIN_396900</name>
</gene>
<keyword evidence="4" id="KW-1185">Reference proteome</keyword>
<sequence>KSSQKDENVKHPTNHPDVSKELTNNVCKLDEKITKLEQQVIQNTNIAQKCTTCLETFSKEINDLKTAQETKAVPTHFDQQQVSQPPLQPPIDMLPPPLAPPPLTTTTQTLPSSNAGRGDLLSQIQRGKKLKKVSTTEKAVAPNHPQNRGAMIGQRPQQKSTQTCQPPVGNPLLAEMANKRLKPTRGGFK</sequence>
<evidence type="ECO:0000259" key="2">
    <source>
        <dbReference type="PROSITE" id="PS51082"/>
    </source>
</evidence>
<dbReference type="CDD" id="cd21762">
    <property type="entry name" value="WH2"/>
    <property type="match status" value="1"/>
</dbReference>